<name>A0A8T0XRH8_PANVG</name>
<dbReference type="Proteomes" id="UP000823388">
    <property type="component" value="Chromosome 1K"/>
</dbReference>
<comment type="caution">
    <text evidence="2">The sequence shown here is derived from an EMBL/GenBank/DDBJ whole genome shotgun (WGS) entry which is preliminary data.</text>
</comment>
<feature type="region of interest" description="Disordered" evidence="1">
    <location>
        <begin position="1"/>
        <end position="31"/>
    </location>
</feature>
<protein>
    <submittedName>
        <fullName evidence="2">Uncharacterized protein</fullName>
    </submittedName>
</protein>
<keyword evidence="3" id="KW-1185">Reference proteome</keyword>
<feature type="region of interest" description="Disordered" evidence="1">
    <location>
        <begin position="118"/>
        <end position="218"/>
    </location>
</feature>
<dbReference type="EMBL" id="CM029037">
    <property type="protein sequence ID" value="KAG2658049.1"/>
    <property type="molecule type" value="Genomic_DNA"/>
</dbReference>
<evidence type="ECO:0000313" key="2">
    <source>
        <dbReference type="EMBL" id="KAG2658049.1"/>
    </source>
</evidence>
<feature type="compositionally biased region" description="Basic residues" evidence="1">
    <location>
        <begin position="118"/>
        <end position="135"/>
    </location>
</feature>
<proteinExistence type="predicted"/>
<evidence type="ECO:0000256" key="1">
    <source>
        <dbReference type="SAM" id="MobiDB-lite"/>
    </source>
</evidence>
<feature type="compositionally biased region" description="Gly residues" evidence="1">
    <location>
        <begin position="195"/>
        <end position="208"/>
    </location>
</feature>
<sequence length="309" mass="32637">MHKSLAATAHILKPDKAPSVHYPGSPSLGKPGRALARHWVSKQQPPSPFPQHLCPPLPPLHTSCSSPNLYLYPSPCLCPFPCLGPNTDPQHGLGHGPGPCHGHNHGHGLDPCPCRRGHGRGHGRRGHGHGHGRRGRSPDHGLSRRGGGHGHPWRGRGRPHRRPRSSSRRRLRAWSGSSGRASPGNLDASAPAGARGDGGGARVGGGRENGVDDGEERADEVVGEVGSLLLEPGVELGDGGGVAAELRDELGQHLVADADVGLELGAYLRDEGEVLQLSETVVAGPRRRRRRRRHGWGGVGVVELGFGPR</sequence>
<evidence type="ECO:0000313" key="3">
    <source>
        <dbReference type="Proteomes" id="UP000823388"/>
    </source>
</evidence>
<feature type="compositionally biased region" description="Low complexity" evidence="1">
    <location>
        <begin position="173"/>
        <end position="194"/>
    </location>
</feature>
<dbReference type="AlphaFoldDB" id="A0A8T0XRH8"/>
<organism evidence="2 3">
    <name type="scientific">Panicum virgatum</name>
    <name type="common">Blackwell switchgrass</name>
    <dbReference type="NCBI Taxonomy" id="38727"/>
    <lineage>
        <taxon>Eukaryota</taxon>
        <taxon>Viridiplantae</taxon>
        <taxon>Streptophyta</taxon>
        <taxon>Embryophyta</taxon>
        <taxon>Tracheophyta</taxon>
        <taxon>Spermatophyta</taxon>
        <taxon>Magnoliopsida</taxon>
        <taxon>Liliopsida</taxon>
        <taxon>Poales</taxon>
        <taxon>Poaceae</taxon>
        <taxon>PACMAD clade</taxon>
        <taxon>Panicoideae</taxon>
        <taxon>Panicodae</taxon>
        <taxon>Paniceae</taxon>
        <taxon>Panicinae</taxon>
        <taxon>Panicum</taxon>
        <taxon>Panicum sect. Hiantes</taxon>
    </lineage>
</organism>
<gene>
    <name evidence="2" type="ORF">PVAP13_1KG167745</name>
</gene>
<reference evidence="2" key="1">
    <citation type="submission" date="2020-05" db="EMBL/GenBank/DDBJ databases">
        <title>WGS assembly of Panicum virgatum.</title>
        <authorList>
            <person name="Lovell J.T."/>
            <person name="Jenkins J."/>
            <person name="Shu S."/>
            <person name="Juenger T.E."/>
            <person name="Schmutz J."/>
        </authorList>
    </citation>
    <scope>NUCLEOTIDE SEQUENCE</scope>
    <source>
        <strain evidence="2">AP13</strain>
    </source>
</reference>
<feature type="compositionally biased region" description="Basic residues" evidence="1">
    <location>
        <begin position="146"/>
        <end position="172"/>
    </location>
</feature>
<accession>A0A8T0XRH8</accession>